<protein>
    <submittedName>
        <fullName evidence="1">Uncharacterized protein</fullName>
    </submittedName>
</protein>
<accession>A0AAD9QQB7</accession>
<reference evidence="1" key="1">
    <citation type="journal article" date="2023" name="G3 (Bethesda)">
        <title>Whole genome assembly and annotation of the endangered Caribbean coral Acropora cervicornis.</title>
        <authorList>
            <person name="Selwyn J.D."/>
            <person name="Vollmer S.V."/>
        </authorList>
    </citation>
    <scope>NUCLEOTIDE SEQUENCE</scope>
    <source>
        <strain evidence="1">K2</strain>
    </source>
</reference>
<dbReference type="AlphaFoldDB" id="A0AAD9QQB7"/>
<gene>
    <name evidence="1" type="ORF">P5673_010615</name>
</gene>
<reference evidence="1" key="2">
    <citation type="journal article" date="2023" name="Science">
        <title>Genomic signatures of disease resistance in endangered staghorn corals.</title>
        <authorList>
            <person name="Vollmer S.V."/>
            <person name="Selwyn J.D."/>
            <person name="Despard B.A."/>
            <person name="Roesel C.L."/>
        </authorList>
    </citation>
    <scope>NUCLEOTIDE SEQUENCE</scope>
    <source>
        <strain evidence="1">K2</strain>
    </source>
</reference>
<dbReference type="EMBL" id="JARQWQ010000019">
    <property type="protein sequence ID" value="KAK2565528.1"/>
    <property type="molecule type" value="Genomic_DNA"/>
</dbReference>
<evidence type="ECO:0000313" key="2">
    <source>
        <dbReference type="Proteomes" id="UP001249851"/>
    </source>
</evidence>
<evidence type="ECO:0000313" key="1">
    <source>
        <dbReference type="EMBL" id="KAK2565528.1"/>
    </source>
</evidence>
<dbReference type="Proteomes" id="UP001249851">
    <property type="component" value="Unassembled WGS sequence"/>
</dbReference>
<comment type="caution">
    <text evidence="1">The sequence shown here is derived from an EMBL/GenBank/DDBJ whole genome shotgun (WGS) entry which is preliminary data.</text>
</comment>
<keyword evidence="2" id="KW-1185">Reference proteome</keyword>
<proteinExistence type="predicted"/>
<name>A0AAD9QQB7_ACRCE</name>
<organism evidence="1 2">
    <name type="scientific">Acropora cervicornis</name>
    <name type="common">Staghorn coral</name>
    <dbReference type="NCBI Taxonomy" id="6130"/>
    <lineage>
        <taxon>Eukaryota</taxon>
        <taxon>Metazoa</taxon>
        <taxon>Cnidaria</taxon>
        <taxon>Anthozoa</taxon>
        <taxon>Hexacorallia</taxon>
        <taxon>Scleractinia</taxon>
        <taxon>Astrocoeniina</taxon>
        <taxon>Acroporidae</taxon>
        <taxon>Acropora</taxon>
    </lineage>
</organism>
<sequence length="149" mass="17062">MPKTRLEFIKKNNFLPGCRASFVCMEWFSLFAWTGKQFIPQRPMVVDGAAGAKTDSQDLAASLKQGFAQISQDIARTIAEFFKAFRSEFDLPNEDLAGEELEEIPHAVDEDHVLRRRNEVARLNWWWRDSAGAQKPPSNEENFEVLNSL</sequence>